<dbReference type="InterPro" id="IPR056148">
    <property type="entry name" value="NQRA_2nd"/>
</dbReference>
<keyword evidence="2" id="KW-0408">Iron</keyword>
<dbReference type="PROSITE" id="PS51257">
    <property type="entry name" value="PROKAR_LIPOPROTEIN"/>
    <property type="match status" value="1"/>
</dbReference>
<evidence type="ECO:0000259" key="5">
    <source>
        <dbReference type="PROSITE" id="PS51379"/>
    </source>
</evidence>
<evidence type="ECO:0000256" key="2">
    <source>
        <dbReference type="ARBA" id="ARBA00023004"/>
    </source>
</evidence>
<dbReference type="PANTHER" id="PTHR37839:SF1">
    <property type="entry name" value="NA(+)-TRANSLOCATING NADH-QUINONE REDUCTASE SUBUNIT A"/>
    <property type="match status" value="1"/>
</dbReference>
<comment type="catalytic activity">
    <reaction evidence="4">
        <text>a ubiquinone + n Na(+)(in) + NADH + H(+) = a ubiquinol + n Na(+)(out) + NAD(+)</text>
        <dbReference type="Rhea" id="RHEA:47748"/>
        <dbReference type="Rhea" id="RHEA-COMP:9565"/>
        <dbReference type="Rhea" id="RHEA-COMP:9566"/>
        <dbReference type="ChEBI" id="CHEBI:15378"/>
        <dbReference type="ChEBI" id="CHEBI:16389"/>
        <dbReference type="ChEBI" id="CHEBI:17976"/>
        <dbReference type="ChEBI" id="CHEBI:29101"/>
        <dbReference type="ChEBI" id="CHEBI:57540"/>
        <dbReference type="ChEBI" id="CHEBI:57945"/>
        <dbReference type="EC" id="7.2.1.1"/>
    </reaction>
</comment>
<keyword evidence="4" id="KW-0739">Sodium transport</keyword>
<dbReference type="Proteomes" id="UP000293902">
    <property type="component" value="Chromosome"/>
</dbReference>
<dbReference type="InterPro" id="IPR017896">
    <property type="entry name" value="4Fe4S_Fe-S-bd"/>
</dbReference>
<dbReference type="InterPro" id="IPR017900">
    <property type="entry name" value="4Fe4S_Fe_S_CS"/>
</dbReference>
<reference evidence="6 9" key="2">
    <citation type="submission" date="2019-02" db="EMBL/GenBank/DDBJ databases">
        <title>Complete genome sequence of Desulfobacter hydrogenophilus AcRS1.</title>
        <authorList>
            <person name="Marietou A."/>
            <person name="Lund M.B."/>
            <person name="Marshall I.P.G."/>
            <person name="Schreiber L."/>
            <person name="Jorgensen B."/>
        </authorList>
    </citation>
    <scope>NUCLEOTIDE SEQUENCE [LARGE SCALE GENOMIC DNA]</scope>
    <source>
        <strain evidence="6 9">AcRS1</strain>
    </source>
</reference>
<keyword evidence="4" id="KW-0830">Ubiquinone</keyword>
<sequence>MKILKISRGFDLNVAEQPDLNCAQLALPSSLGCCAGDIPHIRPKLLVKEGQRVKTGDALFTDKRDTTIQYVSPGTGQVEKVIYGHRRRLMEVVIATESEDEYVEYDPVDLDGIIDMPRDALVTVLKKGGLWQGLRQFPALDFADPDHSPALIIVVMDGNDIFSPRPGIILKDNITAFEAGMAVLRRFSNRLAVVCRKSSLEGIREQSSSVADQITHAAPDIYPAWLPGAVLYQIKQQAAENSTWYIRLDHLVMMGRFLLSGRYPVEKIVTITRPGEQHPHMRVRQGMPLSALIGAMPGNSIVTTGRFNGRVLEKDAHIGFFENTVNIIETGPEEEMFGFARPGLDKPTLSSTFLSSLFRRPANMDCTLHGETRACINCSYCERICPNDLMPSFIMKALHAGELEDALALGLMDCCRCGLCSFACPSKIELTRILSDAMDAYYKDKQ</sequence>
<keyword evidence="3" id="KW-0411">Iron-sulfur</keyword>
<dbReference type="EMBL" id="QLNI01000039">
    <property type="protein sequence ID" value="RAM00767.1"/>
    <property type="molecule type" value="Genomic_DNA"/>
</dbReference>
<evidence type="ECO:0000256" key="3">
    <source>
        <dbReference type="ARBA" id="ARBA00023014"/>
    </source>
</evidence>
<accession>A0A328FCJ5</accession>
<dbReference type="Pfam" id="PF24836">
    <property type="entry name" value="NQRA_2nd"/>
    <property type="match status" value="1"/>
</dbReference>
<dbReference type="GO" id="GO:0046872">
    <property type="term" value="F:metal ion binding"/>
    <property type="evidence" value="ECO:0007669"/>
    <property type="project" value="UniProtKB-KW"/>
</dbReference>
<dbReference type="Proteomes" id="UP000248798">
    <property type="component" value="Unassembled WGS sequence"/>
</dbReference>
<dbReference type="GO" id="GO:0016655">
    <property type="term" value="F:oxidoreductase activity, acting on NAD(P)H, quinone or similar compound as acceptor"/>
    <property type="evidence" value="ECO:0007669"/>
    <property type="project" value="UniProtKB-UniRule"/>
</dbReference>
<feature type="domain" description="4Fe-4S ferredoxin-type" evidence="5">
    <location>
        <begin position="364"/>
        <end position="396"/>
    </location>
</feature>
<dbReference type="RefSeq" id="WP_111959030.1">
    <property type="nucleotide sequence ID" value="NZ_CP036313.1"/>
</dbReference>
<keyword evidence="1" id="KW-0479">Metal-binding</keyword>
<evidence type="ECO:0000256" key="1">
    <source>
        <dbReference type="ARBA" id="ARBA00022723"/>
    </source>
</evidence>
<dbReference type="Pfam" id="PF12838">
    <property type="entry name" value="Fer4_7"/>
    <property type="match status" value="1"/>
</dbReference>
<evidence type="ECO:0000313" key="8">
    <source>
        <dbReference type="Proteomes" id="UP000248798"/>
    </source>
</evidence>
<evidence type="ECO:0000313" key="6">
    <source>
        <dbReference type="EMBL" id="QBH12395.1"/>
    </source>
</evidence>
<evidence type="ECO:0000313" key="7">
    <source>
        <dbReference type="EMBL" id="RAM00767.1"/>
    </source>
</evidence>
<gene>
    <name evidence="4" type="primary">nqrA</name>
    <name evidence="7" type="ORF">DO021_17530</name>
    <name evidence="6" type="ORF">EYB58_05400</name>
</gene>
<dbReference type="EMBL" id="CP036313">
    <property type="protein sequence ID" value="QBH12395.1"/>
    <property type="molecule type" value="Genomic_DNA"/>
</dbReference>
<comment type="subunit">
    <text evidence="4">Composed of six subunits; NqrA, NqrB, NqrC, NqrD, NqrE and NqrF.</text>
</comment>
<keyword evidence="4" id="KW-1278">Translocase</keyword>
<evidence type="ECO:0000256" key="4">
    <source>
        <dbReference type="HAMAP-Rule" id="MF_00425"/>
    </source>
</evidence>
<dbReference type="AlphaFoldDB" id="A0A328FCJ5"/>
<feature type="domain" description="4Fe-4S ferredoxin-type" evidence="5">
    <location>
        <begin position="405"/>
        <end position="433"/>
    </location>
</feature>
<dbReference type="OrthoDB" id="9774536at2"/>
<dbReference type="InterPro" id="IPR056147">
    <property type="entry name" value="NQRA_N"/>
</dbReference>
<comment type="similarity">
    <text evidence="4">Belongs to the NqrA family.</text>
</comment>
<dbReference type="Gene3D" id="3.30.70.20">
    <property type="match status" value="1"/>
</dbReference>
<dbReference type="HAMAP" id="MF_00425">
    <property type="entry name" value="NqrA"/>
    <property type="match status" value="1"/>
</dbReference>
<keyword evidence="9" id="KW-1185">Reference proteome</keyword>
<dbReference type="InterPro" id="IPR008703">
    <property type="entry name" value="NqrA"/>
</dbReference>
<keyword evidence="4" id="KW-0915">Sodium</keyword>
<protein>
    <recommendedName>
        <fullName evidence="4">Na(+)-translocating NADH-quinone reductase subunit A</fullName>
        <shortName evidence="4">Na(+)-NQR subunit A</shortName>
        <shortName evidence="4">Na(+)-translocating NQR subunit A</shortName>
        <ecNumber evidence="4">7.2.1.1</ecNumber>
    </recommendedName>
    <alternativeName>
        <fullName evidence="4">NQR complex subunit A</fullName>
    </alternativeName>
    <alternativeName>
        <fullName evidence="4">NQR-1 subunit A</fullName>
    </alternativeName>
</protein>
<evidence type="ECO:0000313" key="9">
    <source>
        <dbReference type="Proteomes" id="UP000293902"/>
    </source>
</evidence>
<organism evidence="7 8">
    <name type="scientific">Desulfobacter hydrogenophilus</name>
    <dbReference type="NCBI Taxonomy" id="2291"/>
    <lineage>
        <taxon>Bacteria</taxon>
        <taxon>Pseudomonadati</taxon>
        <taxon>Thermodesulfobacteriota</taxon>
        <taxon>Desulfobacteria</taxon>
        <taxon>Desulfobacterales</taxon>
        <taxon>Desulfobacteraceae</taxon>
        <taxon>Desulfobacter</taxon>
    </lineage>
</organism>
<dbReference type="PROSITE" id="PS00198">
    <property type="entry name" value="4FE4S_FER_1"/>
    <property type="match status" value="2"/>
</dbReference>
<proteinExistence type="inferred from homology"/>
<dbReference type="PANTHER" id="PTHR37839">
    <property type="entry name" value="NA(+)-TRANSLOCATING NADH-QUINONE REDUCTASE SUBUNIT A"/>
    <property type="match status" value="1"/>
</dbReference>
<dbReference type="GO" id="GO:0006814">
    <property type="term" value="P:sodium ion transport"/>
    <property type="evidence" value="ECO:0007669"/>
    <property type="project" value="UniProtKB-UniRule"/>
</dbReference>
<keyword evidence="4" id="KW-0406">Ion transport</keyword>
<comment type="function">
    <text evidence="4">NQR complex catalyzes the reduction of ubiquinone-1 to ubiquinol by two successive reactions, coupled with the transport of Na(+) ions from the cytoplasm to the periplasm. NqrA to NqrE are probably involved in the second step, the conversion of ubisemiquinone to ubiquinol.</text>
</comment>
<keyword evidence="4" id="KW-0813">Transport</keyword>
<reference evidence="7 8" key="1">
    <citation type="submission" date="2018-06" db="EMBL/GenBank/DDBJ databases">
        <title>Complete Genome Sequence of Desulfobacter hydrogenophilus (DSM3380).</title>
        <authorList>
            <person name="Marietou A."/>
            <person name="Schreiber L."/>
            <person name="Marshall I."/>
            <person name="Jorgensen B."/>
        </authorList>
    </citation>
    <scope>NUCLEOTIDE SEQUENCE [LARGE SCALE GENOMIC DNA]</scope>
    <source>
        <strain evidence="7 8">DSM 3380</strain>
    </source>
</reference>
<dbReference type="PROSITE" id="PS51379">
    <property type="entry name" value="4FE4S_FER_2"/>
    <property type="match status" value="2"/>
</dbReference>
<keyword evidence="4" id="KW-0520">NAD</keyword>
<dbReference type="Pfam" id="PF05896">
    <property type="entry name" value="NQRA_N"/>
    <property type="match status" value="1"/>
</dbReference>
<dbReference type="EC" id="7.2.1.1" evidence="4"/>
<dbReference type="SUPFAM" id="SSF46548">
    <property type="entry name" value="alpha-helical ferredoxin"/>
    <property type="match status" value="1"/>
</dbReference>
<name>A0A328FCJ5_9BACT</name>
<dbReference type="GO" id="GO:0051536">
    <property type="term" value="F:iron-sulfur cluster binding"/>
    <property type="evidence" value="ECO:0007669"/>
    <property type="project" value="UniProtKB-KW"/>
</dbReference>